<dbReference type="PANTHER" id="PTHR33376:SF5">
    <property type="entry name" value="EXTRACYTOPLASMIC SOLUTE RECEPTOR PROTEIN"/>
    <property type="match status" value="1"/>
</dbReference>
<feature type="binding site" evidence="3">
    <location>
        <position position="247"/>
    </location>
    <ligand>
        <name>Na(+)</name>
        <dbReference type="ChEBI" id="CHEBI:29101"/>
    </ligand>
</feature>
<dbReference type="PANTHER" id="PTHR33376">
    <property type="match status" value="1"/>
</dbReference>
<dbReference type="GO" id="GO:0046872">
    <property type="term" value="F:metal ion binding"/>
    <property type="evidence" value="ECO:0007669"/>
    <property type="project" value="UniProtKB-KW"/>
</dbReference>
<dbReference type="EMBL" id="CCRK01000001">
    <property type="protein sequence ID" value="CDZ43841.1"/>
    <property type="molecule type" value="Genomic_DNA"/>
</dbReference>
<evidence type="ECO:0000313" key="5">
    <source>
        <dbReference type="Proteomes" id="UP000039660"/>
    </source>
</evidence>
<organism evidence="4 5">
    <name type="scientific">Neorhizobium galegae bv. officinalis</name>
    <dbReference type="NCBI Taxonomy" id="323656"/>
    <lineage>
        <taxon>Bacteria</taxon>
        <taxon>Pseudomonadati</taxon>
        <taxon>Pseudomonadota</taxon>
        <taxon>Alphaproteobacteria</taxon>
        <taxon>Hyphomicrobiales</taxon>
        <taxon>Rhizobiaceae</taxon>
        <taxon>Rhizobium/Agrobacterium group</taxon>
        <taxon>Neorhizobium</taxon>
    </lineage>
</organism>
<evidence type="ECO:0000256" key="2">
    <source>
        <dbReference type="PIRSR" id="PIRSR039026-1"/>
    </source>
</evidence>
<dbReference type="NCBIfam" id="NF037995">
    <property type="entry name" value="TRAP_S1"/>
    <property type="match status" value="1"/>
</dbReference>
<dbReference type="GO" id="GO:0015849">
    <property type="term" value="P:organic acid transport"/>
    <property type="evidence" value="ECO:0007669"/>
    <property type="project" value="InterPro"/>
</dbReference>
<dbReference type="SUPFAM" id="SSF53850">
    <property type="entry name" value="Periplasmic binding protein-like II"/>
    <property type="match status" value="1"/>
</dbReference>
<dbReference type="CDD" id="cd13682">
    <property type="entry name" value="PBP2_TRAP_alpha-ketoacid"/>
    <property type="match status" value="1"/>
</dbReference>
<dbReference type="PIRSF" id="PIRSF039026">
    <property type="entry name" value="SiaP"/>
    <property type="match status" value="1"/>
</dbReference>
<dbReference type="InterPro" id="IPR026289">
    <property type="entry name" value="SBP_TakP-like"/>
</dbReference>
<dbReference type="Proteomes" id="UP000039660">
    <property type="component" value="Unassembled WGS sequence"/>
</dbReference>
<feature type="binding site" evidence="3">
    <location>
        <position position="272"/>
    </location>
    <ligand>
        <name>substrate</name>
    </ligand>
</feature>
<feature type="binding site" evidence="2">
    <location>
        <position position="209"/>
    </location>
    <ligand>
        <name>substrate</name>
    </ligand>
</feature>
<dbReference type="GO" id="GO:0055085">
    <property type="term" value="P:transmembrane transport"/>
    <property type="evidence" value="ECO:0007669"/>
    <property type="project" value="InterPro"/>
</dbReference>
<dbReference type="InterPro" id="IPR018389">
    <property type="entry name" value="DctP_fam"/>
</dbReference>
<reference evidence="4 5" key="1">
    <citation type="submission" date="2014-08" db="EMBL/GenBank/DDBJ databases">
        <authorList>
            <person name="Chen Y.-H."/>
        </authorList>
    </citation>
    <scope>NUCLEOTIDE SEQUENCE [LARGE SCALE GENOMIC DNA]</scope>
</reference>
<dbReference type="PROSITE" id="PS51318">
    <property type="entry name" value="TAT"/>
    <property type="match status" value="1"/>
</dbReference>
<sequence length="397" mass="43513">MLFPKRKDYELRRTGQIPGTSQSLEGIDPMNRRNFFRQAATAGVGAAAATALAAPAIAQESPKITWRMTSSFTKNTDILWSAATDIAESVKEASDGNFTIHIFAAGEIVPPLQAADAVSNGTVEMAHTCAYYYIGKDPTFALGTAVPFGLNARQTNAWFSVGGGNELLNDFLGGYNLFALPAGNTGAQMGGWYRKEINTIEDLKGLKMRIAGLAGQVMQKLGVTPQQIAGGDVYAALEKGTIDATEFVGPYDDQKLGFVKVAKYYYYPAWWEGGPAVHAFMNKDKFNALPKSYQRMIKDACANANQNMLSRYDTSNAKALRQLVSEGAVLKPFSPEILEASYKAALEVYAELNAKNAAFKKIYDSQQAFKKEGYLWNQIAEYSYDTFMMVQQRKGTL</sequence>
<evidence type="ECO:0000256" key="1">
    <source>
        <dbReference type="ARBA" id="ARBA00022729"/>
    </source>
</evidence>
<dbReference type="InterPro" id="IPR006311">
    <property type="entry name" value="TAT_signal"/>
</dbReference>
<dbReference type="InterPro" id="IPR041722">
    <property type="entry name" value="TakP/all3028"/>
</dbReference>
<evidence type="ECO:0000256" key="3">
    <source>
        <dbReference type="PIRSR" id="PIRSR039026-2"/>
    </source>
</evidence>
<dbReference type="Pfam" id="PF03480">
    <property type="entry name" value="DctP"/>
    <property type="match status" value="1"/>
</dbReference>
<dbReference type="GO" id="GO:0031317">
    <property type="term" value="C:tripartite ATP-independent periplasmic transporter complex"/>
    <property type="evidence" value="ECO:0007669"/>
    <property type="project" value="InterPro"/>
</dbReference>
<feature type="binding site" evidence="2">
    <location>
        <position position="188"/>
    </location>
    <ligand>
        <name>substrate</name>
    </ligand>
</feature>
<gene>
    <name evidence="4" type="ORF">NGAL_HAMBI1189_00400</name>
</gene>
<dbReference type="AlphaFoldDB" id="A0A0T7G972"/>
<accession>A0A0T7G972</accession>
<keyword evidence="1" id="KW-0732">Signal</keyword>
<proteinExistence type="predicted"/>
<dbReference type="Gene3D" id="3.40.190.170">
    <property type="entry name" value="Bacterial extracellular solute-binding protein, family 7"/>
    <property type="match status" value="1"/>
</dbReference>
<keyword evidence="3" id="KW-0479">Metal-binding</keyword>
<evidence type="ECO:0000313" key="4">
    <source>
        <dbReference type="EMBL" id="CDZ43841.1"/>
    </source>
</evidence>
<protein>
    <submittedName>
        <fullName evidence="4">TRAP-type mannitol/chloroaromatic compound transport system, periplasmic component</fullName>
    </submittedName>
</protein>
<name>A0A0T7G972_NEOGA</name>
<dbReference type="GO" id="GO:0043177">
    <property type="term" value="F:organic acid binding"/>
    <property type="evidence" value="ECO:0007669"/>
    <property type="project" value="InterPro"/>
</dbReference>
<feature type="binding site" evidence="3">
    <location>
        <position position="246"/>
    </location>
    <ligand>
        <name>substrate</name>
    </ligand>
</feature>
<dbReference type="InterPro" id="IPR038404">
    <property type="entry name" value="TRAP_DctP_sf"/>
</dbReference>
<dbReference type="Gene3D" id="3.40.190.10">
    <property type="entry name" value="Periplasmic binding protein-like II"/>
    <property type="match status" value="1"/>
</dbReference>